<feature type="domain" description="Mechanosensitive ion channel MscS C-terminal" evidence="10">
    <location>
        <begin position="331"/>
        <end position="415"/>
    </location>
</feature>
<gene>
    <name evidence="12" type="ORF">DN745_00210</name>
</gene>
<dbReference type="InterPro" id="IPR010920">
    <property type="entry name" value="LSM_dom_sf"/>
</dbReference>
<feature type="transmembrane region" description="Helical" evidence="8">
    <location>
        <begin position="167"/>
        <end position="188"/>
    </location>
</feature>
<evidence type="ECO:0000256" key="1">
    <source>
        <dbReference type="ARBA" id="ARBA00004651"/>
    </source>
</evidence>
<evidence type="ECO:0000256" key="3">
    <source>
        <dbReference type="ARBA" id="ARBA00022475"/>
    </source>
</evidence>
<evidence type="ECO:0000256" key="7">
    <source>
        <dbReference type="SAM" id="MobiDB-lite"/>
    </source>
</evidence>
<proteinExistence type="inferred from homology"/>
<keyword evidence="5 8" id="KW-1133">Transmembrane helix</keyword>
<evidence type="ECO:0000313" key="13">
    <source>
        <dbReference type="Proteomes" id="UP000249799"/>
    </source>
</evidence>
<evidence type="ECO:0000259" key="10">
    <source>
        <dbReference type="Pfam" id="PF21082"/>
    </source>
</evidence>
<feature type="domain" description="Mechanosensitive ion channel transmembrane helices 2/3" evidence="11">
    <location>
        <begin position="214"/>
        <end position="255"/>
    </location>
</feature>
<dbReference type="Proteomes" id="UP000249799">
    <property type="component" value="Chromosome"/>
</dbReference>
<dbReference type="Pfam" id="PF21088">
    <property type="entry name" value="MS_channel_1st"/>
    <property type="match status" value="1"/>
</dbReference>
<dbReference type="GO" id="GO:0055085">
    <property type="term" value="P:transmembrane transport"/>
    <property type="evidence" value="ECO:0007669"/>
    <property type="project" value="InterPro"/>
</dbReference>
<feature type="transmembrane region" description="Helical" evidence="8">
    <location>
        <begin position="88"/>
        <end position="108"/>
    </location>
</feature>
<keyword evidence="3" id="KW-1003">Cell membrane</keyword>
<dbReference type="Gene3D" id="3.30.70.100">
    <property type="match status" value="1"/>
</dbReference>
<comment type="subcellular location">
    <subcellularLocation>
        <location evidence="1">Cell membrane</location>
        <topology evidence="1">Multi-pass membrane protein</topology>
    </subcellularLocation>
</comment>
<dbReference type="SUPFAM" id="SSF50182">
    <property type="entry name" value="Sm-like ribonucleoproteins"/>
    <property type="match status" value="1"/>
</dbReference>
<dbReference type="GO" id="GO:0005886">
    <property type="term" value="C:plasma membrane"/>
    <property type="evidence" value="ECO:0007669"/>
    <property type="project" value="UniProtKB-SubCell"/>
</dbReference>
<dbReference type="InterPro" id="IPR011014">
    <property type="entry name" value="MscS_channel_TM-2"/>
</dbReference>
<dbReference type="Gene3D" id="1.10.287.1260">
    <property type="match status" value="1"/>
</dbReference>
<feature type="region of interest" description="Disordered" evidence="7">
    <location>
        <begin position="427"/>
        <end position="450"/>
    </location>
</feature>
<feature type="transmembrane region" description="Helical" evidence="8">
    <location>
        <begin position="208"/>
        <end position="230"/>
    </location>
</feature>
<dbReference type="Gene3D" id="2.30.30.60">
    <property type="match status" value="1"/>
</dbReference>
<feature type="domain" description="Mechanosensitive ion channel MscS" evidence="9">
    <location>
        <begin position="258"/>
        <end position="322"/>
    </location>
</feature>
<feature type="compositionally biased region" description="Basic and acidic residues" evidence="7">
    <location>
        <begin position="440"/>
        <end position="450"/>
    </location>
</feature>
<dbReference type="PANTHER" id="PTHR30566">
    <property type="entry name" value="YNAI-RELATED MECHANOSENSITIVE ION CHANNEL"/>
    <property type="match status" value="1"/>
</dbReference>
<dbReference type="EMBL" id="CP030032">
    <property type="protein sequence ID" value="AWV87838.1"/>
    <property type="molecule type" value="Genomic_DNA"/>
</dbReference>
<keyword evidence="6 8" id="KW-0472">Membrane</keyword>
<sequence length="450" mass="49935">MASTKKEGNLMSRGNWSRLLDPQKRRLASVYALLMSAGVSLWCASPALAQESATTPERPRDLINFDSLAPWQQVLVEFFKVTLFGIELWRITLAVGALAFGFVLRSHILDRLFRPLKALTKRSNTSIDDVLLETLRRPLTWVIRMVAFYVALVILEPADSLMRVATLGLQTVGTIMVAWVIFHLVDIFAMALTRSNGENGSASLDRQLVPLVMNVVRAVLFVFVAIALIQQWGYDVTSLVAGLGIGGLAFALAAKPTLSNWFGSLMIFTDRPFKIGDWVKTRHGEGVVEDIGLRSTKIRTFAETLITVPNSDVASIAIENCSAMPKRRLLTSIGIAYGTTGAQMEEIIAGIKELLAADERIEDDTWRVHFDTFGTSSLEILMQCWMISPNYVNFLTVKQELFLEMMKVVERAGTSFALPTQAIHMNERPRGPRQLGDAHQPAKEPAHTTS</sequence>
<dbReference type="PANTHER" id="PTHR30566:SF5">
    <property type="entry name" value="MECHANOSENSITIVE ION CHANNEL PROTEIN 1, MITOCHONDRIAL-RELATED"/>
    <property type="match status" value="1"/>
</dbReference>
<evidence type="ECO:0000259" key="9">
    <source>
        <dbReference type="Pfam" id="PF00924"/>
    </source>
</evidence>
<evidence type="ECO:0000256" key="4">
    <source>
        <dbReference type="ARBA" id="ARBA00022692"/>
    </source>
</evidence>
<dbReference type="Pfam" id="PF21082">
    <property type="entry name" value="MS_channel_3rd"/>
    <property type="match status" value="1"/>
</dbReference>
<keyword evidence="13" id="KW-1185">Reference proteome</keyword>
<comment type="similarity">
    <text evidence="2">Belongs to the MscS (TC 1.A.23) family.</text>
</comment>
<protein>
    <submittedName>
        <fullName evidence="12">Mechanosensitive ion channel family protein</fullName>
    </submittedName>
</protein>
<dbReference type="InterPro" id="IPR049278">
    <property type="entry name" value="MS_channel_C"/>
</dbReference>
<reference evidence="12 13" key="1">
    <citation type="submission" date="2018-06" db="EMBL/GenBank/DDBJ databases">
        <title>Lujinxingia sediminis gen. nov. sp. nov., a new facultative anaerobic member of the class Deltaproteobacteria, and proposal of Lujinxingaceae fam. nov.</title>
        <authorList>
            <person name="Guo L.-Y."/>
            <person name="Li C.-M."/>
            <person name="Wang S."/>
            <person name="Du Z.-J."/>
        </authorList>
    </citation>
    <scope>NUCLEOTIDE SEQUENCE [LARGE SCALE GENOMIC DNA]</scope>
    <source>
        <strain evidence="12 13">FA350</strain>
    </source>
</reference>
<dbReference type="InterPro" id="IPR006685">
    <property type="entry name" value="MscS_channel_2nd"/>
</dbReference>
<dbReference type="KEGG" id="bsed:DN745_00210"/>
<dbReference type="InterPro" id="IPR011066">
    <property type="entry name" value="MscS_channel_C_sf"/>
</dbReference>
<evidence type="ECO:0000256" key="8">
    <source>
        <dbReference type="SAM" id="Phobius"/>
    </source>
</evidence>
<dbReference type="OrthoDB" id="9775207at2"/>
<evidence type="ECO:0000256" key="5">
    <source>
        <dbReference type="ARBA" id="ARBA00022989"/>
    </source>
</evidence>
<accession>A0A2Z4FG21</accession>
<organism evidence="12 13">
    <name type="scientific">Bradymonas sediminis</name>
    <dbReference type="NCBI Taxonomy" id="1548548"/>
    <lineage>
        <taxon>Bacteria</taxon>
        <taxon>Deltaproteobacteria</taxon>
        <taxon>Bradymonadales</taxon>
        <taxon>Bradymonadaceae</taxon>
        <taxon>Bradymonas</taxon>
    </lineage>
</organism>
<evidence type="ECO:0000256" key="2">
    <source>
        <dbReference type="ARBA" id="ARBA00008017"/>
    </source>
</evidence>
<dbReference type="InterPro" id="IPR049142">
    <property type="entry name" value="MS_channel_1st"/>
</dbReference>
<dbReference type="InterPro" id="IPR023408">
    <property type="entry name" value="MscS_beta-dom_sf"/>
</dbReference>
<dbReference type="SUPFAM" id="SSF82861">
    <property type="entry name" value="Mechanosensitive channel protein MscS (YggB), transmembrane region"/>
    <property type="match status" value="1"/>
</dbReference>
<evidence type="ECO:0000256" key="6">
    <source>
        <dbReference type="ARBA" id="ARBA00023136"/>
    </source>
</evidence>
<name>A0A2Z4FG21_9DELT</name>
<evidence type="ECO:0000313" key="12">
    <source>
        <dbReference type="EMBL" id="AWV87838.1"/>
    </source>
</evidence>
<evidence type="ECO:0000259" key="11">
    <source>
        <dbReference type="Pfam" id="PF21088"/>
    </source>
</evidence>
<dbReference type="SUPFAM" id="SSF82689">
    <property type="entry name" value="Mechanosensitive channel protein MscS (YggB), C-terminal domain"/>
    <property type="match status" value="1"/>
</dbReference>
<dbReference type="Pfam" id="PF00924">
    <property type="entry name" value="MS_channel_2nd"/>
    <property type="match status" value="1"/>
</dbReference>
<dbReference type="AlphaFoldDB" id="A0A2Z4FG21"/>
<feature type="transmembrane region" description="Helical" evidence="8">
    <location>
        <begin position="236"/>
        <end position="254"/>
    </location>
</feature>
<keyword evidence="4 8" id="KW-0812">Transmembrane</keyword>